<evidence type="ECO:0000313" key="2">
    <source>
        <dbReference type="EMBL" id="EHK21834.1"/>
    </source>
</evidence>
<dbReference type="OMA" id="EHQDYVW"/>
<name>G9MUN7_HYPVG</name>
<dbReference type="AlphaFoldDB" id="G9MUN7"/>
<dbReference type="CDD" id="cd02883">
    <property type="entry name" value="NUDIX_Hydrolase"/>
    <property type="match status" value="1"/>
</dbReference>
<dbReference type="HOGENOM" id="CLU_067850_0_0_1"/>
<evidence type="ECO:0000313" key="3">
    <source>
        <dbReference type="Proteomes" id="UP000007115"/>
    </source>
</evidence>
<dbReference type="GeneID" id="25795288"/>
<dbReference type="VEuPathDB" id="FungiDB:TRIVIDRAFT_53195"/>
<accession>G9MUN7</accession>
<dbReference type="Proteomes" id="UP000007115">
    <property type="component" value="Unassembled WGS sequence"/>
</dbReference>
<dbReference type="SUPFAM" id="SSF55811">
    <property type="entry name" value="Nudix"/>
    <property type="match status" value="1"/>
</dbReference>
<keyword evidence="3" id="KW-1185">Reference proteome</keyword>
<protein>
    <recommendedName>
        <fullName evidence="1">Nudix hydrolase domain-containing protein</fullName>
    </recommendedName>
</protein>
<dbReference type="PROSITE" id="PS51462">
    <property type="entry name" value="NUDIX"/>
    <property type="match status" value="1"/>
</dbReference>
<dbReference type="Gene3D" id="3.90.79.10">
    <property type="entry name" value="Nucleoside Triphosphate Pyrophosphohydrolase"/>
    <property type="match status" value="1"/>
</dbReference>
<dbReference type="InParanoid" id="G9MUN7"/>
<sequence>MAQPAPPHERFASLPKFSFDIHDSLREWSVSVQQWLTTNKMKLEERQINLDKLATGCIVFNPEGKVLLIQRASHDSLPNRWEIPGGAVENDDSTILYGAAREMWEESGLVAKRFVRLVTEGPGGRDLQVFPNSTKTLWLCRFSFDIEVQSTSHVKLDPAEHQDFVWASEDEIRVQKIGDRDISITNNAMRSVILESFRLRNEEQLDAYKGRP</sequence>
<dbReference type="STRING" id="413071.G9MUN7"/>
<dbReference type="eggNOG" id="ENOG502S8JU">
    <property type="taxonomic scope" value="Eukaryota"/>
</dbReference>
<dbReference type="RefSeq" id="XP_013956027.1">
    <property type="nucleotide sequence ID" value="XM_014100552.1"/>
</dbReference>
<dbReference type="EMBL" id="ABDF02000060">
    <property type="protein sequence ID" value="EHK21834.1"/>
    <property type="molecule type" value="Genomic_DNA"/>
</dbReference>
<dbReference type="Pfam" id="PF00293">
    <property type="entry name" value="NUDIX"/>
    <property type="match status" value="1"/>
</dbReference>
<dbReference type="PANTHER" id="PTHR43736:SF1">
    <property type="entry name" value="DIHYDRONEOPTERIN TRIPHOSPHATE DIPHOSPHATASE"/>
    <property type="match status" value="1"/>
</dbReference>
<proteinExistence type="predicted"/>
<dbReference type="InterPro" id="IPR000086">
    <property type="entry name" value="NUDIX_hydrolase_dom"/>
</dbReference>
<comment type="caution">
    <text evidence="2">The sequence shown here is derived from an EMBL/GenBank/DDBJ whole genome shotgun (WGS) entry which is preliminary data.</text>
</comment>
<dbReference type="InterPro" id="IPR015797">
    <property type="entry name" value="NUDIX_hydrolase-like_dom_sf"/>
</dbReference>
<reference evidence="2 3" key="1">
    <citation type="journal article" date="2011" name="Genome Biol.">
        <title>Comparative genome sequence analysis underscores mycoparasitism as the ancestral life style of Trichoderma.</title>
        <authorList>
            <person name="Kubicek C.P."/>
            <person name="Herrera-Estrella A."/>
            <person name="Seidl-Seiboth V."/>
            <person name="Martinez D.A."/>
            <person name="Druzhinina I.S."/>
            <person name="Thon M."/>
            <person name="Zeilinger S."/>
            <person name="Casas-Flores S."/>
            <person name="Horwitz B.A."/>
            <person name="Mukherjee P.K."/>
            <person name="Mukherjee M."/>
            <person name="Kredics L."/>
            <person name="Alcaraz L.D."/>
            <person name="Aerts A."/>
            <person name="Antal Z."/>
            <person name="Atanasova L."/>
            <person name="Cervantes-Badillo M.G."/>
            <person name="Challacombe J."/>
            <person name="Chertkov O."/>
            <person name="McCluskey K."/>
            <person name="Coulpier F."/>
            <person name="Deshpande N."/>
            <person name="von Doehren H."/>
            <person name="Ebbole D.J."/>
            <person name="Esquivel-Naranjo E.U."/>
            <person name="Fekete E."/>
            <person name="Flipphi M."/>
            <person name="Glaser F."/>
            <person name="Gomez-Rodriguez E.Y."/>
            <person name="Gruber S."/>
            <person name="Han C."/>
            <person name="Henrissat B."/>
            <person name="Hermosa R."/>
            <person name="Hernandez-Onate M."/>
            <person name="Karaffa L."/>
            <person name="Kosti I."/>
            <person name="Le Crom S."/>
            <person name="Lindquist E."/>
            <person name="Lucas S."/>
            <person name="Luebeck M."/>
            <person name="Luebeck P.S."/>
            <person name="Margeot A."/>
            <person name="Metz B."/>
            <person name="Misra M."/>
            <person name="Nevalainen H."/>
            <person name="Omann M."/>
            <person name="Packer N."/>
            <person name="Perrone G."/>
            <person name="Uresti-Rivera E.E."/>
            <person name="Salamov A."/>
            <person name="Schmoll M."/>
            <person name="Seiboth B."/>
            <person name="Shapiro H."/>
            <person name="Sukno S."/>
            <person name="Tamayo-Ramos J.A."/>
            <person name="Tisch D."/>
            <person name="Wiest A."/>
            <person name="Wilkinson H.H."/>
            <person name="Zhang M."/>
            <person name="Coutinho P.M."/>
            <person name="Kenerley C.M."/>
            <person name="Monte E."/>
            <person name="Baker S.E."/>
            <person name="Grigoriev I.V."/>
        </authorList>
    </citation>
    <scope>NUCLEOTIDE SEQUENCE [LARGE SCALE GENOMIC DNA]</scope>
    <source>
        <strain evidence="3">Gv29-8 / FGSC 10586</strain>
    </source>
</reference>
<feature type="domain" description="Nudix hydrolase" evidence="1">
    <location>
        <begin position="50"/>
        <end position="190"/>
    </location>
</feature>
<organism evidence="2 3">
    <name type="scientific">Hypocrea virens (strain Gv29-8 / FGSC 10586)</name>
    <name type="common">Gliocladium virens</name>
    <name type="synonym">Trichoderma virens</name>
    <dbReference type="NCBI Taxonomy" id="413071"/>
    <lineage>
        <taxon>Eukaryota</taxon>
        <taxon>Fungi</taxon>
        <taxon>Dikarya</taxon>
        <taxon>Ascomycota</taxon>
        <taxon>Pezizomycotina</taxon>
        <taxon>Sordariomycetes</taxon>
        <taxon>Hypocreomycetidae</taxon>
        <taxon>Hypocreales</taxon>
        <taxon>Hypocreaceae</taxon>
        <taxon>Trichoderma</taxon>
    </lineage>
</organism>
<dbReference type="PANTHER" id="PTHR43736">
    <property type="entry name" value="ADP-RIBOSE PYROPHOSPHATASE"/>
    <property type="match status" value="1"/>
</dbReference>
<dbReference type="OrthoDB" id="276276at2759"/>
<evidence type="ECO:0000259" key="1">
    <source>
        <dbReference type="PROSITE" id="PS51462"/>
    </source>
</evidence>
<gene>
    <name evidence="2" type="ORF">TRIVIDRAFT_53195</name>
</gene>